<evidence type="ECO:0008006" key="3">
    <source>
        <dbReference type="Google" id="ProtNLM"/>
    </source>
</evidence>
<dbReference type="InterPro" id="IPR029057">
    <property type="entry name" value="PRTase-like"/>
</dbReference>
<dbReference type="Gene3D" id="3.40.50.2020">
    <property type="match status" value="1"/>
</dbReference>
<dbReference type="SUPFAM" id="SSF53271">
    <property type="entry name" value="PRTase-like"/>
    <property type="match status" value="1"/>
</dbReference>
<comment type="caution">
    <text evidence="1">The sequence shown here is derived from an EMBL/GenBank/DDBJ whole genome shotgun (WGS) entry which is preliminary data.</text>
</comment>
<dbReference type="Proteomes" id="UP000228809">
    <property type="component" value="Unassembled WGS sequence"/>
</dbReference>
<evidence type="ECO:0000313" key="2">
    <source>
        <dbReference type="Proteomes" id="UP000228809"/>
    </source>
</evidence>
<reference evidence="2" key="1">
    <citation type="submission" date="2017-09" db="EMBL/GenBank/DDBJ databases">
        <title>Depth-based differentiation of microbial function through sediment-hosted aquifers and enrichment of novel symbionts in the deep terrestrial subsurface.</title>
        <authorList>
            <person name="Probst A.J."/>
            <person name="Ladd B."/>
            <person name="Jarett J.K."/>
            <person name="Geller-Mcgrath D.E."/>
            <person name="Sieber C.M.K."/>
            <person name="Emerson J.B."/>
            <person name="Anantharaman K."/>
            <person name="Thomas B.C."/>
            <person name="Malmstrom R."/>
            <person name="Stieglmeier M."/>
            <person name="Klingl A."/>
            <person name="Woyke T."/>
            <person name="Ryan C.M."/>
            <person name="Banfield J.F."/>
        </authorList>
    </citation>
    <scope>NUCLEOTIDE SEQUENCE [LARGE SCALE GENOMIC DNA]</scope>
</reference>
<dbReference type="EMBL" id="PFBJ01000003">
    <property type="protein sequence ID" value="PIT91476.1"/>
    <property type="molecule type" value="Genomic_DNA"/>
</dbReference>
<organism evidence="1 2">
    <name type="scientific">Candidatus Kaiserbacteria bacterium CG10_big_fil_rev_8_21_14_0_10_49_17</name>
    <dbReference type="NCBI Taxonomy" id="1974609"/>
    <lineage>
        <taxon>Bacteria</taxon>
        <taxon>Candidatus Kaiseribacteriota</taxon>
    </lineage>
</organism>
<dbReference type="InterPro" id="IPR000836">
    <property type="entry name" value="PRTase_dom"/>
</dbReference>
<sequence length="218" mass="24046">MQRKTEKEWLELFERYGAIWRYGGNHTLPHPILASGMHANGYFNSAVLTAHSLLLSELGAGLVEKMYPGGFQPREAFPTVVVGPERGANGLVQAVAQALPYGAKCFTLPKDEATGMFISDRYLSLIGNDDRILVIEDRITSGASAQKVAATFLVRKLHVMPYYCALTKPSGMRSVYERKILALADVDFSVHPSHDCPMCRGGSPALGDVKDNWHLFFD</sequence>
<dbReference type="CDD" id="cd06223">
    <property type="entry name" value="PRTases_typeI"/>
    <property type="match status" value="1"/>
</dbReference>
<dbReference type="AlphaFoldDB" id="A0A2M6WFC2"/>
<protein>
    <recommendedName>
        <fullName evidence="3">Phosphoribosyltransferase domain-containing protein</fullName>
    </recommendedName>
</protein>
<gene>
    <name evidence="1" type="ORF">COU17_00620</name>
</gene>
<proteinExistence type="predicted"/>
<evidence type="ECO:0000313" key="1">
    <source>
        <dbReference type="EMBL" id="PIT91476.1"/>
    </source>
</evidence>
<accession>A0A2M6WFC2</accession>
<name>A0A2M6WFC2_9BACT</name>